<dbReference type="EMBL" id="LSDG01000036">
    <property type="protein sequence ID" value="KXB65987.1"/>
    <property type="molecule type" value="Genomic_DNA"/>
</dbReference>
<protein>
    <submittedName>
        <fullName evidence="2">Metallo-beta-lactamase domain protein</fullName>
    </submittedName>
</protein>
<dbReference type="Proteomes" id="UP000070442">
    <property type="component" value="Unassembled WGS sequence"/>
</dbReference>
<dbReference type="InterPro" id="IPR050855">
    <property type="entry name" value="NDM-1-like"/>
</dbReference>
<feature type="domain" description="Metallo-beta-lactamase" evidence="1">
    <location>
        <begin position="41"/>
        <end position="227"/>
    </location>
</feature>
<keyword evidence="3" id="KW-1185">Reference proteome</keyword>
<dbReference type="PATRIC" id="fig|755172.3.peg.1161"/>
<gene>
    <name evidence="2" type="ORF">HMPREF1863_01198</name>
</gene>
<sequence length="266" mass="30183">MKWLYFFDDKIKPLTMRGKYYCKPEDTGVLHGGMSCIREYDVNLWFYTKNGNTIAFDSGHLNYSAIDSEFQKIQIDPKRIKHLFLTHLDTDHAGGMDSSGRILFPEAQVYMGAQEMRYMTGDVRRKGIFHNCVHIADGWTPIKGNEDFEVEGIKVEAIPVPGHTVGHTVYVVDDKIIVSGDCLAVNDNGGYAFFDFFTQDPPRNKKSLAALKEKLKGYSLEYVCTGHSGMHPYSEQIFAHIDESAVFGKATPFHQDGEYNPFVEKK</sequence>
<dbReference type="PANTHER" id="PTHR42951">
    <property type="entry name" value="METALLO-BETA-LACTAMASE DOMAIN-CONTAINING"/>
    <property type="match status" value="1"/>
</dbReference>
<dbReference type="InterPro" id="IPR001279">
    <property type="entry name" value="Metallo-B-lactamas"/>
</dbReference>
<evidence type="ECO:0000313" key="3">
    <source>
        <dbReference type="Proteomes" id="UP000070442"/>
    </source>
</evidence>
<evidence type="ECO:0000313" key="2">
    <source>
        <dbReference type="EMBL" id="KXB65987.1"/>
    </source>
</evidence>
<dbReference type="InterPro" id="IPR036866">
    <property type="entry name" value="RibonucZ/Hydroxyglut_hydro"/>
</dbReference>
<reference evidence="3" key="1">
    <citation type="submission" date="2016-01" db="EMBL/GenBank/DDBJ databases">
        <authorList>
            <person name="Mitreva M."/>
            <person name="Pepin K.H."/>
            <person name="Mihindukulasuriya K.A."/>
            <person name="Fulton R."/>
            <person name="Fronick C."/>
            <person name="O'Laughlin M."/>
            <person name="Miner T."/>
            <person name="Herter B."/>
            <person name="Rosa B.A."/>
            <person name="Cordes M."/>
            <person name="Tomlinson C."/>
            <person name="Wollam A."/>
            <person name="Palsikar V.B."/>
            <person name="Mardis E.R."/>
            <person name="Wilson R.K."/>
        </authorList>
    </citation>
    <scope>NUCLEOTIDE SEQUENCE [LARGE SCALE GENOMIC DNA]</scope>
    <source>
        <strain evidence="3">DNF00729</strain>
    </source>
</reference>
<comment type="caution">
    <text evidence="2">The sequence shown here is derived from an EMBL/GenBank/DDBJ whole genome shotgun (WGS) entry which is preliminary data.</text>
</comment>
<dbReference type="Gene3D" id="3.60.15.10">
    <property type="entry name" value="Ribonuclease Z/Hydroxyacylglutathione hydrolase-like"/>
    <property type="match status" value="1"/>
</dbReference>
<dbReference type="SMART" id="SM00849">
    <property type="entry name" value="Lactamase_B"/>
    <property type="match status" value="1"/>
</dbReference>
<dbReference type="OrthoDB" id="9761531at2"/>
<dbReference type="RefSeq" id="WP_068368302.1">
    <property type="nucleotide sequence ID" value="NZ_KQ960178.1"/>
</dbReference>
<dbReference type="PANTHER" id="PTHR42951:SF4">
    <property type="entry name" value="ACYL-COENZYME A THIOESTERASE MBLAC2"/>
    <property type="match status" value="1"/>
</dbReference>
<dbReference type="STRING" id="755172.HMPREF1863_01198"/>
<name>A0A134AE32_9FIRM</name>
<dbReference type="AlphaFoldDB" id="A0A134AE32"/>
<evidence type="ECO:0000259" key="1">
    <source>
        <dbReference type="SMART" id="SM00849"/>
    </source>
</evidence>
<dbReference type="Pfam" id="PF00753">
    <property type="entry name" value="Lactamase_B"/>
    <property type="match status" value="1"/>
</dbReference>
<organism evidence="2 3">
    <name type="scientific">Aedoeadaptatus coxii</name>
    <dbReference type="NCBI Taxonomy" id="755172"/>
    <lineage>
        <taxon>Bacteria</taxon>
        <taxon>Bacillati</taxon>
        <taxon>Bacillota</taxon>
        <taxon>Tissierellia</taxon>
        <taxon>Tissierellales</taxon>
        <taxon>Peptoniphilaceae</taxon>
        <taxon>Aedoeadaptatus</taxon>
    </lineage>
</organism>
<accession>A0A134AE32</accession>
<proteinExistence type="predicted"/>
<dbReference type="SUPFAM" id="SSF56281">
    <property type="entry name" value="Metallo-hydrolase/oxidoreductase"/>
    <property type="match status" value="1"/>
</dbReference>